<dbReference type="EMBL" id="NPHW01004294">
    <property type="protein sequence ID" value="OXV08154.1"/>
    <property type="molecule type" value="Genomic_DNA"/>
</dbReference>
<reference evidence="3 4" key="1">
    <citation type="journal article" date="2015" name="Environ. Microbiol.">
        <title>Metagenome sequence of Elaphomyces granulatus from sporocarp tissue reveals Ascomycota ectomycorrhizal fingerprints of genome expansion and a Proteobacteria-rich microbiome.</title>
        <authorList>
            <person name="Quandt C.A."/>
            <person name="Kohler A."/>
            <person name="Hesse C.N."/>
            <person name="Sharpton T.J."/>
            <person name="Martin F."/>
            <person name="Spatafora J.W."/>
        </authorList>
    </citation>
    <scope>NUCLEOTIDE SEQUENCE [LARGE SCALE GENOMIC DNA]</scope>
    <source>
        <strain evidence="3 4">OSC145934</strain>
    </source>
</reference>
<keyword evidence="4" id="KW-1185">Reference proteome</keyword>
<dbReference type="PANTHER" id="PTHR37544:SF1">
    <property type="entry name" value="PHOSPHORIBOSYLAMINOIMIDAZOLE-SUCCINOCARBOXAMIDE SYNTHASE"/>
    <property type="match status" value="1"/>
</dbReference>
<protein>
    <recommendedName>
        <fullName evidence="5">Phosphoribosylaminoimidazole-succinocarboxamide synthase</fullName>
    </recommendedName>
</protein>
<evidence type="ECO:0000256" key="1">
    <source>
        <dbReference type="SAM" id="MobiDB-lite"/>
    </source>
</evidence>
<evidence type="ECO:0000313" key="3">
    <source>
        <dbReference type="EMBL" id="OXV08154.1"/>
    </source>
</evidence>
<accession>A0A232LVQ7</accession>
<keyword evidence="2" id="KW-0472">Membrane</keyword>
<feature type="transmembrane region" description="Helical" evidence="2">
    <location>
        <begin position="384"/>
        <end position="405"/>
    </location>
</feature>
<dbReference type="AlphaFoldDB" id="A0A232LVQ7"/>
<evidence type="ECO:0000256" key="2">
    <source>
        <dbReference type="SAM" id="Phobius"/>
    </source>
</evidence>
<dbReference type="PANTHER" id="PTHR37544">
    <property type="entry name" value="SPRAY-RELATED"/>
    <property type="match status" value="1"/>
</dbReference>
<feature type="transmembrane region" description="Helical" evidence="2">
    <location>
        <begin position="430"/>
        <end position="448"/>
    </location>
</feature>
<dbReference type="Pfam" id="PF11915">
    <property type="entry name" value="DUF3433"/>
    <property type="match status" value="2"/>
</dbReference>
<feature type="transmembrane region" description="Helical" evidence="2">
    <location>
        <begin position="71"/>
        <end position="96"/>
    </location>
</feature>
<feature type="transmembrane region" description="Helical" evidence="2">
    <location>
        <begin position="139"/>
        <end position="162"/>
    </location>
</feature>
<feature type="transmembrane region" description="Helical" evidence="2">
    <location>
        <begin position="26"/>
        <end position="50"/>
    </location>
</feature>
<dbReference type="OrthoDB" id="3057599at2759"/>
<feature type="transmembrane region" description="Helical" evidence="2">
    <location>
        <begin position="183"/>
        <end position="207"/>
    </location>
</feature>
<sequence>MKPERLIAVEPGTEDQRHPPLDYMPVVLRTGALVGFTLWCLLMLAGIASCNVSSQRNHGLWDYDGVGGSRYFVFEFLPQLLAILLVIWTFVIQAAIYRTVPFSMMASERQQDDILQQLPILPRNFVLPDLSHFKHGEPLIGISLWTFWLLHWLAVPLQSCLFQPQYQVLNGQGIWRWTAVQPVGWTLVVLYSLLVIALVLLMFRFFLNWTGLRWDPVSLADLIPLIQRSNILSDFDRSEVTVTMRDFLPSRVLRLGYWRTPGSDEMVYTIGTEDPPDSDHLYRPSRPTATAEKRPRTADQGPVDLEQGAVSRDELFERSLRTPFVRYRWIVWFLEDTFILAWIFIALVLFIAFVLVSFLRGAIQRGFLPLLPTLPDPDGFSASNFLYSFIPSLIGNVLFLAWQPIDVYFRALQPFASMSGEGTSAENSLLLSYPACLPVEVTILALVARHYKVAWVSFMSIASLTLPVLAGGVFIALYYPTEGQVRISACIPAFYALVAFCAIYMLSFLVIWPRRPRYLPHDITTLADLISFLYPSSLLTDKLLREPASKVDLVTRLVISAPGEKTSPTYGFGIFRGRDGKDHLGIDRVHIPGREDMIIASPPVS</sequence>
<keyword evidence="2" id="KW-0812">Transmembrane</keyword>
<evidence type="ECO:0008006" key="5">
    <source>
        <dbReference type="Google" id="ProtNLM"/>
    </source>
</evidence>
<dbReference type="Proteomes" id="UP000243515">
    <property type="component" value="Unassembled WGS sequence"/>
</dbReference>
<comment type="caution">
    <text evidence="3">The sequence shown here is derived from an EMBL/GenBank/DDBJ whole genome shotgun (WGS) entry which is preliminary data.</text>
</comment>
<evidence type="ECO:0000313" key="4">
    <source>
        <dbReference type="Proteomes" id="UP000243515"/>
    </source>
</evidence>
<name>A0A232LVQ7_9EURO</name>
<organism evidence="3 4">
    <name type="scientific">Elaphomyces granulatus</name>
    <dbReference type="NCBI Taxonomy" id="519963"/>
    <lineage>
        <taxon>Eukaryota</taxon>
        <taxon>Fungi</taxon>
        <taxon>Dikarya</taxon>
        <taxon>Ascomycota</taxon>
        <taxon>Pezizomycotina</taxon>
        <taxon>Eurotiomycetes</taxon>
        <taxon>Eurotiomycetidae</taxon>
        <taxon>Eurotiales</taxon>
        <taxon>Elaphomycetaceae</taxon>
        <taxon>Elaphomyces</taxon>
    </lineage>
</organism>
<keyword evidence="2" id="KW-1133">Transmembrane helix</keyword>
<feature type="transmembrane region" description="Helical" evidence="2">
    <location>
        <begin position="491"/>
        <end position="512"/>
    </location>
</feature>
<dbReference type="InterPro" id="IPR021840">
    <property type="entry name" value="DUF3433"/>
</dbReference>
<feature type="transmembrane region" description="Helical" evidence="2">
    <location>
        <begin position="339"/>
        <end position="363"/>
    </location>
</feature>
<feature type="transmembrane region" description="Helical" evidence="2">
    <location>
        <begin position="455"/>
        <end position="479"/>
    </location>
</feature>
<gene>
    <name evidence="3" type="ORF">Egran_04083</name>
</gene>
<feature type="region of interest" description="Disordered" evidence="1">
    <location>
        <begin position="272"/>
        <end position="302"/>
    </location>
</feature>
<proteinExistence type="predicted"/>